<comment type="caution">
    <text evidence="2">The sequence shown here is derived from an EMBL/GenBank/DDBJ whole genome shotgun (WGS) entry which is preliminary data.</text>
</comment>
<evidence type="ECO:0000313" key="2">
    <source>
        <dbReference type="EMBL" id="ODN66993.1"/>
    </source>
</evidence>
<gene>
    <name evidence="2" type="ORF">A6302_04413</name>
</gene>
<keyword evidence="3" id="KW-1185">Reference proteome</keyword>
<dbReference type="RefSeq" id="WP_245294174.1">
    <property type="nucleotide sequence ID" value="NZ_MCRJ01000215.1"/>
</dbReference>
<dbReference type="SUPFAM" id="SSF53822">
    <property type="entry name" value="Periplasmic binding protein-like I"/>
    <property type="match status" value="1"/>
</dbReference>
<proteinExistence type="predicted"/>
<accession>A0A1E3GSG9</accession>
<dbReference type="EMBL" id="MCRJ01000215">
    <property type="protein sequence ID" value="ODN66993.1"/>
    <property type="molecule type" value="Genomic_DNA"/>
</dbReference>
<feature type="chain" id="PRO_5009128649" description="Leucine-binding protein domain-containing protein" evidence="1">
    <location>
        <begin position="22"/>
        <end position="110"/>
    </location>
</feature>
<feature type="signal peptide" evidence="1">
    <location>
        <begin position="1"/>
        <end position="21"/>
    </location>
</feature>
<dbReference type="PATRIC" id="fig|1439726.3.peg.4696"/>
<evidence type="ECO:0000256" key="1">
    <source>
        <dbReference type="SAM" id="SignalP"/>
    </source>
</evidence>
<name>A0A1E3GSG9_9HYPH</name>
<dbReference type="Proteomes" id="UP000094622">
    <property type="component" value="Unassembled WGS sequence"/>
</dbReference>
<evidence type="ECO:0008006" key="4">
    <source>
        <dbReference type="Google" id="ProtNLM"/>
    </source>
</evidence>
<dbReference type="AlphaFoldDB" id="A0A1E3GSG9"/>
<dbReference type="Gene3D" id="3.40.50.2300">
    <property type="match status" value="1"/>
</dbReference>
<organism evidence="2 3">
    <name type="scientific">Methylobrevis pamukkalensis</name>
    <dbReference type="NCBI Taxonomy" id="1439726"/>
    <lineage>
        <taxon>Bacteria</taxon>
        <taxon>Pseudomonadati</taxon>
        <taxon>Pseudomonadota</taxon>
        <taxon>Alphaproteobacteria</taxon>
        <taxon>Hyphomicrobiales</taxon>
        <taxon>Pleomorphomonadaceae</taxon>
        <taxon>Methylobrevis</taxon>
    </lineage>
</organism>
<dbReference type="InterPro" id="IPR028082">
    <property type="entry name" value="Peripla_BP_I"/>
</dbReference>
<reference evidence="2 3" key="1">
    <citation type="submission" date="2016-07" db="EMBL/GenBank/DDBJ databases">
        <title>Draft Genome Sequence of Methylobrevis pamukkalensis PK2.</title>
        <authorList>
            <person name="Vasilenko O.V."/>
            <person name="Doronina N.V."/>
            <person name="Shmareva M.N."/>
            <person name="Tarlachkov S.V."/>
            <person name="Mustakhimov I."/>
            <person name="Trotsenko Y.A."/>
        </authorList>
    </citation>
    <scope>NUCLEOTIDE SEQUENCE [LARGE SCALE GENOMIC DNA]</scope>
    <source>
        <strain evidence="2 3">PK2</strain>
    </source>
</reference>
<protein>
    <recommendedName>
        <fullName evidence="4">Leucine-binding protein domain-containing protein</fullName>
    </recommendedName>
</protein>
<keyword evidence="1" id="KW-0732">Signal</keyword>
<evidence type="ECO:0000313" key="3">
    <source>
        <dbReference type="Proteomes" id="UP000094622"/>
    </source>
</evidence>
<sequence>MRHLTTAAGLVALLFSSTALSAETLGPVTDDIGVVRIAKGDPILIGGYSSQSGADTNQGIDELRGAELAIADEGDVLGFDVKLLGEDAQCTAEGGQTAATKIAATRTSWR</sequence>